<feature type="domain" description="Anti-sigma K factor RskA C-terminal" evidence="3">
    <location>
        <begin position="127"/>
        <end position="240"/>
    </location>
</feature>
<dbReference type="OrthoDB" id="153510at2"/>
<proteinExistence type="predicted"/>
<evidence type="ECO:0000259" key="3">
    <source>
        <dbReference type="Pfam" id="PF10099"/>
    </source>
</evidence>
<keyword evidence="5" id="KW-1185">Reference proteome</keyword>
<name>A0A2K3UVP7_9DEIO</name>
<organism evidence="4 5">
    <name type="scientific">Deinococcus koreensis</name>
    <dbReference type="NCBI Taxonomy" id="2054903"/>
    <lineage>
        <taxon>Bacteria</taxon>
        <taxon>Thermotogati</taxon>
        <taxon>Deinococcota</taxon>
        <taxon>Deinococci</taxon>
        <taxon>Deinococcales</taxon>
        <taxon>Deinococcaceae</taxon>
        <taxon>Deinococcus</taxon>
    </lineage>
</organism>
<protein>
    <submittedName>
        <fullName evidence="4">Anti-sigma factor</fullName>
    </submittedName>
</protein>
<dbReference type="RefSeq" id="WP_103310512.1">
    <property type="nucleotide sequence ID" value="NZ_PPPD01000001.1"/>
</dbReference>
<dbReference type="Proteomes" id="UP000236379">
    <property type="component" value="Unassembled WGS sequence"/>
</dbReference>
<dbReference type="EMBL" id="PPPD01000001">
    <property type="protein sequence ID" value="PNY80602.1"/>
    <property type="molecule type" value="Genomic_DNA"/>
</dbReference>
<gene>
    <name evidence="4" type="ORF">CVO96_03790</name>
</gene>
<evidence type="ECO:0000313" key="5">
    <source>
        <dbReference type="Proteomes" id="UP000236379"/>
    </source>
</evidence>
<keyword evidence="2" id="KW-0472">Membrane</keyword>
<reference evidence="4 5" key="1">
    <citation type="submission" date="2018-01" db="EMBL/GenBank/DDBJ databases">
        <title>Deinococcus koreensis sp. nov., a radiation-resistant bacterium isolated from river water.</title>
        <authorList>
            <person name="Choi A."/>
        </authorList>
    </citation>
    <scope>NUCLEOTIDE SEQUENCE [LARGE SCALE GENOMIC DNA]</scope>
    <source>
        <strain evidence="4 5">SJW1-2</strain>
    </source>
</reference>
<comment type="caution">
    <text evidence="4">The sequence shown here is derived from an EMBL/GenBank/DDBJ whole genome shotgun (WGS) entry which is preliminary data.</text>
</comment>
<evidence type="ECO:0000256" key="1">
    <source>
        <dbReference type="SAM" id="MobiDB-lite"/>
    </source>
</evidence>
<evidence type="ECO:0000313" key="4">
    <source>
        <dbReference type="EMBL" id="PNY80602.1"/>
    </source>
</evidence>
<dbReference type="AlphaFoldDB" id="A0A2K3UVP7"/>
<feature type="region of interest" description="Disordered" evidence="1">
    <location>
        <begin position="87"/>
        <end position="110"/>
    </location>
</feature>
<keyword evidence="2" id="KW-0812">Transmembrane</keyword>
<sequence>MNVDRDQVLASALGQLSPAEEAEVQAALKANPSLQAQWQADQDALSLLLDELDLEDVQVPADAEDRLMTRLRAEEGQLAGSPAGVAAPLVAAPPAPSTPQPVARPEARPLPEKRAARPAWWLALPLGLAAALALLFALRPAADPLQQYAGQPGAVSREVTAGGQTLGTLVRLSDGRVFVKLRRPTDTGRTYQLWRIQAGKPVSLGVFGEQGVLTSPLPQGATLAVSVEPPGGSAQPTTQPLFAQEI</sequence>
<keyword evidence="2" id="KW-1133">Transmembrane helix</keyword>
<dbReference type="Pfam" id="PF10099">
    <property type="entry name" value="RskA_C"/>
    <property type="match status" value="1"/>
</dbReference>
<feature type="transmembrane region" description="Helical" evidence="2">
    <location>
        <begin position="119"/>
        <end position="138"/>
    </location>
</feature>
<accession>A0A2K3UVP7</accession>
<dbReference type="GO" id="GO:0005886">
    <property type="term" value="C:plasma membrane"/>
    <property type="evidence" value="ECO:0007669"/>
    <property type="project" value="InterPro"/>
</dbReference>
<dbReference type="InterPro" id="IPR018764">
    <property type="entry name" value="RskA_C"/>
</dbReference>
<evidence type="ECO:0000256" key="2">
    <source>
        <dbReference type="SAM" id="Phobius"/>
    </source>
</evidence>